<keyword evidence="5" id="KW-1185">Reference proteome</keyword>
<gene>
    <name evidence="4" type="ORF">WJT86_06650</name>
</gene>
<dbReference type="CDD" id="cd04301">
    <property type="entry name" value="NAT_SF"/>
    <property type="match status" value="1"/>
</dbReference>
<dbReference type="InterPro" id="IPR016181">
    <property type="entry name" value="Acyl_CoA_acyltransferase"/>
</dbReference>
<dbReference type="SUPFAM" id="SSF55729">
    <property type="entry name" value="Acyl-CoA N-acyltransferases (Nat)"/>
    <property type="match status" value="1"/>
</dbReference>
<comment type="caution">
    <text evidence="4">The sequence shown here is derived from an EMBL/GenBank/DDBJ whole genome shotgun (WGS) entry which is preliminary data.</text>
</comment>
<dbReference type="Gene3D" id="3.40.630.30">
    <property type="match status" value="1"/>
</dbReference>
<name>A0ABV0BMG5_9HYPH</name>
<evidence type="ECO:0000256" key="2">
    <source>
        <dbReference type="ARBA" id="ARBA00023315"/>
    </source>
</evidence>
<keyword evidence="2" id="KW-0012">Acyltransferase</keyword>
<dbReference type="Proteomes" id="UP001418637">
    <property type="component" value="Unassembled WGS sequence"/>
</dbReference>
<reference evidence="4 5" key="1">
    <citation type="submission" date="2024-04" db="EMBL/GenBank/DDBJ databases">
        <title>A novel species isolated from cricket.</title>
        <authorList>
            <person name="Wang H.-C."/>
        </authorList>
    </citation>
    <scope>NUCLEOTIDE SEQUENCE [LARGE SCALE GENOMIC DNA]</scope>
    <source>
        <strain evidence="4 5">WL0021</strain>
    </source>
</reference>
<feature type="domain" description="N-acetyltransferase" evidence="3">
    <location>
        <begin position="8"/>
        <end position="155"/>
    </location>
</feature>
<accession>A0ABV0BMG5</accession>
<dbReference type="RefSeq" id="WP_346336751.1">
    <property type="nucleotide sequence ID" value="NZ_JBBYXI010000002.1"/>
</dbReference>
<evidence type="ECO:0000259" key="3">
    <source>
        <dbReference type="PROSITE" id="PS51186"/>
    </source>
</evidence>
<dbReference type="EMBL" id="JBBYXI010000002">
    <property type="protein sequence ID" value="MEN3930740.1"/>
    <property type="molecule type" value="Genomic_DNA"/>
</dbReference>
<proteinExistence type="predicted"/>
<organism evidence="4 5">
    <name type="scientific">Hohaiivirga grylli</name>
    <dbReference type="NCBI Taxonomy" id="3133970"/>
    <lineage>
        <taxon>Bacteria</taxon>
        <taxon>Pseudomonadati</taxon>
        <taxon>Pseudomonadota</taxon>
        <taxon>Alphaproteobacteria</taxon>
        <taxon>Hyphomicrobiales</taxon>
        <taxon>Methylobacteriaceae</taxon>
        <taxon>Hohaiivirga</taxon>
    </lineage>
</organism>
<sequence>MTLSNKNISIRLAHRDDLEALVHLFAEDEFNQSDRWTEESAPAYYAAFEKVQVSENSNLYSVLIDGEIVGTFTLVFIPVIFGGGAHRVVLEGVHVSQHHRSAGIGRIILEFTEKHAKEQGAKSVALTSKKVRIRAHGFYEKNGYLKSHEGFRKQL</sequence>
<dbReference type="Pfam" id="PF00583">
    <property type="entry name" value="Acetyltransf_1"/>
    <property type="match status" value="1"/>
</dbReference>
<dbReference type="InterPro" id="IPR050832">
    <property type="entry name" value="Bact_Acetyltransf"/>
</dbReference>
<protein>
    <submittedName>
        <fullName evidence="4">GNAT family N-acetyltransferase</fullName>
    </submittedName>
</protein>
<evidence type="ECO:0000313" key="5">
    <source>
        <dbReference type="Proteomes" id="UP001418637"/>
    </source>
</evidence>
<evidence type="ECO:0000313" key="4">
    <source>
        <dbReference type="EMBL" id="MEN3930740.1"/>
    </source>
</evidence>
<dbReference type="PANTHER" id="PTHR43877">
    <property type="entry name" value="AMINOALKYLPHOSPHONATE N-ACETYLTRANSFERASE-RELATED-RELATED"/>
    <property type="match status" value="1"/>
</dbReference>
<evidence type="ECO:0000256" key="1">
    <source>
        <dbReference type="ARBA" id="ARBA00022679"/>
    </source>
</evidence>
<dbReference type="InterPro" id="IPR000182">
    <property type="entry name" value="GNAT_dom"/>
</dbReference>
<keyword evidence="1" id="KW-0808">Transferase</keyword>
<dbReference type="PROSITE" id="PS51186">
    <property type="entry name" value="GNAT"/>
    <property type="match status" value="1"/>
</dbReference>